<dbReference type="GO" id="GO:0020037">
    <property type="term" value="F:heme binding"/>
    <property type="evidence" value="ECO:0007669"/>
    <property type="project" value="InterPro"/>
</dbReference>
<dbReference type="PANTHER" id="PTHR24287:SF17">
    <property type="entry name" value="P450, PUTATIVE (EUROFUNG)-RELATED"/>
    <property type="match status" value="1"/>
</dbReference>
<dbReference type="InterPro" id="IPR036396">
    <property type="entry name" value="Cyt_P450_sf"/>
</dbReference>
<evidence type="ECO:0000256" key="7">
    <source>
        <dbReference type="ARBA" id="ARBA00022989"/>
    </source>
</evidence>
<dbReference type="AlphaFoldDB" id="A0A2T3ZZL0"/>
<evidence type="ECO:0000256" key="14">
    <source>
        <dbReference type="SAM" id="MobiDB-lite"/>
    </source>
</evidence>
<evidence type="ECO:0008006" key="18">
    <source>
        <dbReference type="Google" id="ProtNLM"/>
    </source>
</evidence>
<dbReference type="InterPro" id="IPR001128">
    <property type="entry name" value="Cyt_P450"/>
</dbReference>
<evidence type="ECO:0000256" key="6">
    <source>
        <dbReference type="ARBA" id="ARBA00022723"/>
    </source>
</evidence>
<dbReference type="InterPro" id="IPR002402">
    <property type="entry name" value="Cyt_P450_E_grp-II"/>
</dbReference>
<dbReference type="Proteomes" id="UP000241690">
    <property type="component" value="Unassembled WGS sequence"/>
</dbReference>
<keyword evidence="10 13" id="KW-0503">Monooxygenase</keyword>
<dbReference type="Gene3D" id="1.10.630.10">
    <property type="entry name" value="Cytochrome P450"/>
    <property type="match status" value="1"/>
</dbReference>
<keyword evidence="9 12" id="KW-0408">Iron</keyword>
<evidence type="ECO:0000256" key="5">
    <source>
        <dbReference type="ARBA" id="ARBA00022692"/>
    </source>
</evidence>
<evidence type="ECO:0000256" key="1">
    <source>
        <dbReference type="ARBA" id="ARBA00001971"/>
    </source>
</evidence>
<dbReference type="RefSeq" id="XP_024769934.1">
    <property type="nucleotide sequence ID" value="XM_024917828.1"/>
</dbReference>
<dbReference type="GO" id="GO:0005506">
    <property type="term" value="F:iron ion binding"/>
    <property type="evidence" value="ECO:0007669"/>
    <property type="project" value="InterPro"/>
</dbReference>
<dbReference type="PRINTS" id="PR00385">
    <property type="entry name" value="P450"/>
</dbReference>
<comment type="cofactor">
    <cofactor evidence="1 12">
        <name>heme</name>
        <dbReference type="ChEBI" id="CHEBI:30413"/>
    </cofactor>
</comment>
<evidence type="ECO:0000256" key="13">
    <source>
        <dbReference type="RuleBase" id="RU000461"/>
    </source>
</evidence>
<evidence type="ECO:0000256" key="2">
    <source>
        <dbReference type="ARBA" id="ARBA00004167"/>
    </source>
</evidence>
<dbReference type="PRINTS" id="PR00464">
    <property type="entry name" value="EP450II"/>
</dbReference>
<sequence>MSLIVSEIAAFVGAALAGTYIAWSVLERIVLVAANEHLTPFASYASLGVAIVLVPVFALLRRNHHYLRGTRVNGCKLANVYPHRDPILGLDILRISVKALKEYKLLELWDKLLNTYNGTYWFSSTGKWMLITSEPENFKTLLSTRFEDWPMKSLRQQVSILTLGPYSIFAVNGPEWQHTRAMIRPSFVRNQIADLECTDRHVENFLARLPRDGSKFDIDRLLYHFTMDVSTDFMFGYSTSILTSPTKESLEFMTAFDYLLTTSTNRARLGWLALLKPDKKFDEYVKITQQFVDHHVSQALAQEKMERPYIFMNEIIKSGASHREVRDQLLSLILGGRDTSASTMSSLFWVLARRPDVLKKLREEIAELEGRKPTWEELKNLKYLNMVLKETLRLYAAVASNMRTAERDTVLPKGGGPDGQSPLFVPKGTDCRFTTYSLHRRKDYWGDDADEFRPERWETHRPGWEYIPFSGGPRICIGQQFALTQMLYLITRVLQTFGDVQPGDDKPMLHQIGSTISMVNGCWVRLTPVDKTAMSSGGPSQSSNLPVEPSQHTKDPPFQHQKWRHDLHPEAVAGLHRARLHDPIPTARARRLQPIAVVAMIRALRRVLDPGRDQSLRLVAMAETEAEVVTEAVSVVEIVAHPAKVLPREPPRLWWRDCQRM</sequence>
<keyword evidence="6 12" id="KW-0479">Metal-binding</keyword>
<feature type="compositionally biased region" description="Polar residues" evidence="14">
    <location>
        <begin position="533"/>
        <end position="545"/>
    </location>
</feature>
<reference evidence="16 17" key="1">
    <citation type="submission" date="2016-07" db="EMBL/GenBank/DDBJ databases">
        <title>Multiple horizontal gene transfer events from other fungi enriched the ability of initially mycotrophic Trichoderma (Ascomycota) to feed on dead plant biomass.</title>
        <authorList>
            <consortium name="DOE Joint Genome Institute"/>
            <person name="Aerts A."/>
            <person name="Atanasova L."/>
            <person name="Chenthamara K."/>
            <person name="Zhang J."/>
            <person name="Grujic M."/>
            <person name="Henrissat B."/>
            <person name="Kuo A."/>
            <person name="Salamov A."/>
            <person name="Lipzen A."/>
            <person name="Labutti K."/>
            <person name="Barry K."/>
            <person name="Miao Y."/>
            <person name="Rahimi M.J."/>
            <person name="Shen Q."/>
            <person name="Grigoriev I.V."/>
            <person name="Kubicek C.P."/>
            <person name="Druzhinina I.S."/>
        </authorList>
    </citation>
    <scope>NUCLEOTIDE SEQUENCE [LARGE SCALE GENOMIC DNA]</scope>
    <source>
        <strain evidence="16 17">CBS 226.95</strain>
    </source>
</reference>
<dbReference type="GO" id="GO:0016712">
    <property type="term" value="F:oxidoreductase activity, acting on paired donors, with incorporation or reduction of molecular oxygen, reduced flavin or flavoprotein as one donor, and incorporation of one atom of oxygen"/>
    <property type="evidence" value="ECO:0007669"/>
    <property type="project" value="InterPro"/>
</dbReference>
<evidence type="ECO:0000313" key="16">
    <source>
        <dbReference type="EMBL" id="PTB50257.1"/>
    </source>
</evidence>
<keyword evidence="11 15" id="KW-0472">Membrane</keyword>
<evidence type="ECO:0000256" key="9">
    <source>
        <dbReference type="ARBA" id="ARBA00023004"/>
    </source>
</evidence>
<proteinExistence type="inferred from homology"/>
<evidence type="ECO:0000256" key="10">
    <source>
        <dbReference type="ARBA" id="ARBA00023033"/>
    </source>
</evidence>
<evidence type="ECO:0000256" key="3">
    <source>
        <dbReference type="ARBA" id="ARBA00010617"/>
    </source>
</evidence>
<dbReference type="PROSITE" id="PS00086">
    <property type="entry name" value="CYTOCHROME_P450"/>
    <property type="match status" value="1"/>
</dbReference>
<dbReference type="STRING" id="983964.A0A2T3ZZL0"/>
<protein>
    <recommendedName>
        <fullName evidence="18">Cytochrome P450</fullName>
    </recommendedName>
</protein>
<dbReference type="CDD" id="cd11063">
    <property type="entry name" value="CYP52"/>
    <property type="match status" value="1"/>
</dbReference>
<dbReference type="InterPro" id="IPR047146">
    <property type="entry name" value="Cyt_P450_E_CYP52_fungi"/>
</dbReference>
<dbReference type="GeneID" id="36626397"/>
<dbReference type="GO" id="GO:0016020">
    <property type="term" value="C:membrane"/>
    <property type="evidence" value="ECO:0007669"/>
    <property type="project" value="UniProtKB-SubCell"/>
</dbReference>
<gene>
    <name evidence="16" type="ORF">M431DRAFT_499695</name>
</gene>
<organism evidence="16 17">
    <name type="scientific">Trichoderma harzianum CBS 226.95</name>
    <dbReference type="NCBI Taxonomy" id="983964"/>
    <lineage>
        <taxon>Eukaryota</taxon>
        <taxon>Fungi</taxon>
        <taxon>Dikarya</taxon>
        <taxon>Ascomycota</taxon>
        <taxon>Pezizomycotina</taxon>
        <taxon>Sordariomycetes</taxon>
        <taxon>Hypocreomycetidae</taxon>
        <taxon>Hypocreales</taxon>
        <taxon>Hypocreaceae</taxon>
        <taxon>Trichoderma</taxon>
    </lineage>
</organism>
<evidence type="ECO:0000256" key="12">
    <source>
        <dbReference type="PIRSR" id="PIRSR602402-1"/>
    </source>
</evidence>
<evidence type="ECO:0000256" key="8">
    <source>
        <dbReference type="ARBA" id="ARBA00023002"/>
    </source>
</evidence>
<comment type="subcellular location">
    <subcellularLocation>
        <location evidence="2">Membrane</location>
        <topology evidence="2">Single-pass membrane protein</topology>
    </subcellularLocation>
</comment>
<dbReference type="InterPro" id="IPR002974">
    <property type="entry name" value="Cyt_P450_E_CYP52_ascomycetes"/>
</dbReference>
<keyword evidence="17" id="KW-1185">Reference proteome</keyword>
<comment type="similarity">
    <text evidence="3 13">Belongs to the cytochrome P450 family.</text>
</comment>
<name>A0A2T3ZZL0_TRIHA</name>
<keyword evidence="7 15" id="KW-1133">Transmembrane helix</keyword>
<feature type="region of interest" description="Disordered" evidence="14">
    <location>
        <begin position="533"/>
        <end position="560"/>
    </location>
</feature>
<evidence type="ECO:0000313" key="17">
    <source>
        <dbReference type="Proteomes" id="UP000241690"/>
    </source>
</evidence>
<keyword evidence="4 12" id="KW-0349">Heme</keyword>
<accession>A0A2T3ZZL0</accession>
<dbReference type="PRINTS" id="PR01239">
    <property type="entry name" value="EP450IICYP52"/>
</dbReference>
<evidence type="ECO:0000256" key="11">
    <source>
        <dbReference type="ARBA" id="ARBA00023136"/>
    </source>
</evidence>
<keyword evidence="5 15" id="KW-0812">Transmembrane</keyword>
<evidence type="ECO:0000256" key="15">
    <source>
        <dbReference type="SAM" id="Phobius"/>
    </source>
</evidence>
<dbReference type="InterPro" id="IPR017972">
    <property type="entry name" value="Cyt_P450_CS"/>
</dbReference>
<evidence type="ECO:0000256" key="4">
    <source>
        <dbReference type="ARBA" id="ARBA00022617"/>
    </source>
</evidence>
<keyword evidence="8 13" id="KW-0560">Oxidoreductase</keyword>
<dbReference type="SUPFAM" id="SSF48264">
    <property type="entry name" value="Cytochrome P450"/>
    <property type="match status" value="1"/>
</dbReference>
<dbReference type="Pfam" id="PF00067">
    <property type="entry name" value="p450"/>
    <property type="match status" value="1"/>
</dbReference>
<dbReference type="EMBL" id="KZ679689">
    <property type="protein sequence ID" value="PTB50257.1"/>
    <property type="molecule type" value="Genomic_DNA"/>
</dbReference>
<feature type="binding site" description="axial binding residue" evidence="12">
    <location>
        <position position="476"/>
    </location>
    <ligand>
        <name>heme</name>
        <dbReference type="ChEBI" id="CHEBI:30413"/>
    </ligand>
    <ligandPart>
        <name>Fe</name>
        <dbReference type="ChEBI" id="CHEBI:18248"/>
    </ligandPart>
</feature>
<feature type="transmembrane region" description="Helical" evidence="15">
    <location>
        <begin position="41"/>
        <end position="60"/>
    </location>
</feature>
<dbReference type="PANTHER" id="PTHR24287">
    <property type="entry name" value="P450, PUTATIVE (EUROFUNG)-RELATED"/>
    <property type="match status" value="1"/>
</dbReference>